<proteinExistence type="predicted"/>
<reference evidence="2 3" key="1">
    <citation type="submission" date="2015-04" db="EMBL/GenBank/DDBJ databases">
        <authorList>
            <person name="Syromyatnikov M.Y."/>
            <person name="Popov V.N."/>
        </authorList>
    </citation>
    <scope>NUCLEOTIDE SEQUENCE [LARGE SCALE GENOMIC DNA]</scope>
</reference>
<dbReference type="AlphaFoldDB" id="A0A1J1I6C5"/>
<evidence type="ECO:0000313" key="2">
    <source>
        <dbReference type="EMBL" id="CRK93953.1"/>
    </source>
</evidence>
<dbReference type="STRING" id="568069.A0A1J1I6C5"/>
<sequence>MEFLSNIKEKDELLAILHIAIDRIYKKETSKKYSKYSEELDYISNVYTEYCSDKITKSELLEYFPIEEDLKEYVVKAIELRKPKVFQHLIDLHNSSQIPLMKFLDWDLNFVLGNSLLASFRQQFATLIFNCMKGKETEFISVEINRDMLNKMIQELELVSNS</sequence>
<accession>A0A1J1I6C5</accession>
<protein>
    <submittedName>
        <fullName evidence="2">CLUMA_CG007480, isoform A</fullName>
    </submittedName>
</protein>
<dbReference type="InterPro" id="IPR017920">
    <property type="entry name" value="COMM"/>
</dbReference>
<dbReference type="OrthoDB" id="64318at2759"/>
<keyword evidence="3" id="KW-1185">Reference proteome</keyword>
<name>A0A1J1I6C5_9DIPT</name>
<evidence type="ECO:0000313" key="3">
    <source>
        <dbReference type="Proteomes" id="UP000183832"/>
    </source>
</evidence>
<dbReference type="Pfam" id="PF07258">
    <property type="entry name" value="COMM_domain"/>
    <property type="match status" value="1"/>
</dbReference>
<evidence type="ECO:0000259" key="1">
    <source>
        <dbReference type="Pfam" id="PF07258"/>
    </source>
</evidence>
<gene>
    <name evidence="2" type="ORF">CLUMA_CG007480</name>
</gene>
<organism evidence="2 3">
    <name type="scientific">Clunio marinus</name>
    <dbReference type="NCBI Taxonomy" id="568069"/>
    <lineage>
        <taxon>Eukaryota</taxon>
        <taxon>Metazoa</taxon>
        <taxon>Ecdysozoa</taxon>
        <taxon>Arthropoda</taxon>
        <taxon>Hexapoda</taxon>
        <taxon>Insecta</taxon>
        <taxon>Pterygota</taxon>
        <taxon>Neoptera</taxon>
        <taxon>Endopterygota</taxon>
        <taxon>Diptera</taxon>
        <taxon>Nematocera</taxon>
        <taxon>Chironomoidea</taxon>
        <taxon>Chironomidae</taxon>
        <taxon>Clunio</taxon>
    </lineage>
</organism>
<dbReference type="Proteomes" id="UP000183832">
    <property type="component" value="Unassembled WGS sequence"/>
</dbReference>
<dbReference type="EMBL" id="CVRI01000038">
    <property type="protein sequence ID" value="CRK93953.1"/>
    <property type="molecule type" value="Genomic_DNA"/>
</dbReference>
<feature type="domain" description="COMM" evidence="1">
    <location>
        <begin position="104"/>
        <end position="158"/>
    </location>
</feature>